<dbReference type="InterPro" id="IPR032710">
    <property type="entry name" value="NTF2-like_dom_sf"/>
</dbReference>
<evidence type="ECO:0000259" key="1">
    <source>
        <dbReference type="Pfam" id="PF12680"/>
    </source>
</evidence>
<organism evidence="2 3">
    <name type="scientific">Nocardia terrae</name>
    <dbReference type="NCBI Taxonomy" id="2675851"/>
    <lineage>
        <taxon>Bacteria</taxon>
        <taxon>Bacillati</taxon>
        <taxon>Actinomycetota</taxon>
        <taxon>Actinomycetes</taxon>
        <taxon>Mycobacteriales</taxon>
        <taxon>Nocardiaceae</taxon>
        <taxon>Nocardia</taxon>
    </lineage>
</organism>
<protein>
    <submittedName>
        <fullName evidence="2">Nuclear transport factor 2 family protein</fullName>
    </submittedName>
</protein>
<sequence>MLTEDTARRVIDTYFRAWETQDPALIVTIFTENATYAERAFEEPHRGRTGIAAYWKDKVVGDESDIRCRLLSLYLDGQTAIAEWEAEFADLGVRKLMREVAILEFDGDKIASLREYWQTKNL</sequence>
<dbReference type="Proteomes" id="UP000466794">
    <property type="component" value="Unassembled WGS sequence"/>
</dbReference>
<evidence type="ECO:0000313" key="3">
    <source>
        <dbReference type="Proteomes" id="UP000466794"/>
    </source>
</evidence>
<dbReference type="RefSeq" id="WP_157386505.1">
    <property type="nucleotide sequence ID" value="NZ_WRPP01000001.1"/>
</dbReference>
<feature type="domain" description="SnoaL-like" evidence="1">
    <location>
        <begin position="12"/>
        <end position="112"/>
    </location>
</feature>
<evidence type="ECO:0000313" key="2">
    <source>
        <dbReference type="EMBL" id="MVU77111.1"/>
    </source>
</evidence>
<dbReference type="InterPro" id="IPR037401">
    <property type="entry name" value="SnoaL-like"/>
</dbReference>
<dbReference type="SUPFAM" id="SSF54427">
    <property type="entry name" value="NTF2-like"/>
    <property type="match status" value="1"/>
</dbReference>
<accession>A0A7K1US55</accession>
<dbReference type="Gene3D" id="3.10.450.50">
    <property type="match status" value="1"/>
</dbReference>
<gene>
    <name evidence="2" type="ORF">GPX89_07600</name>
</gene>
<reference evidence="2 3" key="1">
    <citation type="submission" date="2019-12" db="EMBL/GenBank/DDBJ databases">
        <title>Nocardia sp. nov. ET3-3 isolated from soil.</title>
        <authorList>
            <person name="Kanchanasin P."/>
            <person name="Tanasupawat S."/>
            <person name="Yuki M."/>
            <person name="Kudo T."/>
        </authorList>
    </citation>
    <scope>NUCLEOTIDE SEQUENCE [LARGE SCALE GENOMIC DNA]</scope>
    <source>
        <strain evidence="2 3">ET3-3</strain>
    </source>
</reference>
<dbReference type="Pfam" id="PF12680">
    <property type="entry name" value="SnoaL_2"/>
    <property type="match status" value="1"/>
</dbReference>
<comment type="caution">
    <text evidence="2">The sequence shown here is derived from an EMBL/GenBank/DDBJ whole genome shotgun (WGS) entry which is preliminary data.</text>
</comment>
<proteinExistence type="predicted"/>
<dbReference type="EMBL" id="WRPP01000001">
    <property type="protein sequence ID" value="MVU77111.1"/>
    <property type="molecule type" value="Genomic_DNA"/>
</dbReference>
<keyword evidence="3" id="KW-1185">Reference proteome</keyword>
<dbReference type="AlphaFoldDB" id="A0A7K1US55"/>
<name>A0A7K1US55_9NOCA</name>